<gene>
    <name evidence="1" type="ORF">CRV06_05390</name>
</gene>
<reference evidence="1 2" key="1">
    <citation type="submission" date="2017-10" db="EMBL/GenBank/DDBJ databases">
        <title>Genomics of the genus Arcobacter.</title>
        <authorList>
            <person name="Perez-Cataluna A."/>
            <person name="Figueras M.J."/>
        </authorList>
    </citation>
    <scope>NUCLEOTIDE SEQUENCE [LARGE SCALE GENOMIC DNA]</scope>
    <source>
        <strain evidence="1 2">DSM 24636</strain>
    </source>
</reference>
<dbReference type="Proteomes" id="UP000290191">
    <property type="component" value="Unassembled WGS sequence"/>
</dbReference>
<keyword evidence="2" id="KW-1185">Reference proteome</keyword>
<evidence type="ECO:0000313" key="2">
    <source>
        <dbReference type="Proteomes" id="UP000290191"/>
    </source>
</evidence>
<comment type="caution">
    <text evidence="1">The sequence shown here is derived from an EMBL/GenBank/DDBJ whole genome shotgun (WGS) entry which is preliminary data.</text>
</comment>
<proteinExistence type="predicted"/>
<protein>
    <recommendedName>
        <fullName evidence="3">N-acetyltransferase domain-containing protein</fullName>
    </recommendedName>
</protein>
<dbReference type="EMBL" id="PDKO01000003">
    <property type="protein sequence ID" value="RXJ63628.1"/>
    <property type="molecule type" value="Genomic_DNA"/>
</dbReference>
<dbReference type="RefSeq" id="WP_129081673.1">
    <property type="nucleotide sequence ID" value="NZ_CP041070.1"/>
</dbReference>
<organism evidence="1 2">
    <name type="scientific">Halarcobacter anaerophilus</name>
    <dbReference type="NCBI Taxonomy" id="877500"/>
    <lineage>
        <taxon>Bacteria</taxon>
        <taxon>Pseudomonadati</taxon>
        <taxon>Campylobacterota</taxon>
        <taxon>Epsilonproteobacteria</taxon>
        <taxon>Campylobacterales</taxon>
        <taxon>Arcobacteraceae</taxon>
        <taxon>Halarcobacter</taxon>
    </lineage>
</organism>
<evidence type="ECO:0000313" key="1">
    <source>
        <dbReference type="EMBL" id="RXJ63628.1"/>
    </source>
</evidence>
<name>A0A4V1LQ66_9BACT</name>
<accession>A0A4V1LQ66</accession>
<dbReference type="AlphaFoldDB" id="A0A4V1LQ66"/>
<evidence type="ECO:0008006" key="3">
    <source>
        <dbReference type="Google" id="ProtNLM"/>
    </source>
</evidence>
<sequence length="139" mass="16816">MLDYKITPISENDAYTINKTLLKELKDKRLFKNILMHIRKGIAIKLEDNSEIAGFCLAKEFNTHFSLSYYYIYEKHRKKIGSFFFFSHCLTKMKNKPIYVQKNKNYKMYERYFNTTTQKGIIRFKGLREDSQWVELLKK</sequence>